<feature type="transmembrane region" description="Helical" evidence="7">
    <location>
        <begin position="249"/>
        <end position="271"/>
    </location>
</feature>
<dbReference type="GO" id="GO:0000139">
    <property type="term" value="C:Golgi membrane"/>
    <property type="evidence" value="ECO:0007669"/>
    <property type="project" value="UniProtKB-SubCell"/>
</dbReference>
<evidence type="ECO:0000256" key="7">
    <source>
        <dbReference type="SAM" id="Phobius"/>
    </source>
</evidence>
<dbReference type="Proteomes" id="UP000038040">
    <property type="component" value="Unplaced"/>
</dbReference>
<reference evidence="9" key="1">
    <citation type="submission" date="2017-02" db="UniProtKB">
        <authorList>
            <consortium name="WormBaseParasite"/>
        </authorList>
    </citation>
    <scope>IDENTIFICATION</scope>
</reference>
<evidence type="ECO:0000256" key="2">
    <source>
        <dbReference type="ARBA" id="ARBA00004394"/>
    </source>
</evidence>
<name>A0A0N4U4G6_DRAME</name>
<accession>A0A0N4U4G6</accession>
<evidence type="ECO:0000313" key="8">
    <source>
        <dbReference type="Proteomes" id="UP000038040"/>
    </source>
</evidence>
<dbReference type="GO" id="GO:0046873">
    <property type="term" value="F:metal ion transmembrane transporter activity"/>
    <property type="evidence" value="ECO:0007669"/>
    <property type="project" value="InterPro"/>
</dbReference>
<proteinExistence type="predicted"/>
<keyword evidence="3 7" id="KW-0812">Transmembrane</keyword>
<feature type="transmembrane region" description="Helical" evidence="7">
    <location>
        <begin position="17"/>
        <end position="41"/>
    </location>
</feature>
<dbReference type="InterPro" id="IPR003689">
    <property type="entry name" value="ZIP"/>
</dbReference>
<evidence type="ECO:0000256" key="4">
    <source>
        <dbReference type="ARBA" id="ARBA00022989"/>
    </source>
</evidence>
<evidence type="ECO:0000256" key="5">
    <source>
        <dbReference type="ARBA" id="ARBA00023034"/>
    </source>
</evidence>
<dbReference type="Pfam" id="PF02535">
    <property type="entry name" value="Zip"/>
    <property type="match status" value="2"/>
</dbReference>
<keyword evidence="6 7" id="KW-0472">Membrane</keyword>
<dbReference type="GO" id="GO:0006829">
    <property type="term" value="P:zinc ion transport"/>
    <property type="evidence" value="ECO:0007669"/>
    <property type="project" value="InterPro"/>
</dbReference>
<keyword evidence="5" id="KW-0333">Golgi apparatus</keyword>
<dbReference type="InterPro" id="IPR045891">
    <property type="entry name" value="ZIP9"/>
</dbReference>
<protein>
    <submittedName>
        <fullName evidence="9">Zinc transporter ZIP9</fullName>
    </submittedName>
</protein>
<sequence>LYNKICMISYDFSMRGVYLLTFLSVAMFGGSYLAGSVPFAFSMSEHRMRLASIFGAGLLVGTALSVIIPEGVESLYNSITGFFLFDHCIISVNSRTIDLNDKMHGHDGNHSVIHKSVGLSLVVGFIFMLLIDQATRIVTSTGGEKSRYKLTATVGLIVHAAADGVALGSVSMASRSNVQFIIFLAIMLHKAPAAFGLVSFLLVEGFERFRVRRHLLAFSLAAPITAIVTFYILLLVGQQSSSLSFTTGILMLFSGGTFLYVATVHILPELLNSNSHSHHQLNQGEIIGNLSVVHSVFTVKELLAIIVGAILPAFLASHHSH</sequence>
<evidence type="ECO:0000256" key="3">
    <source>
        <dbReference type="ARBA" id="ARBA00022692"/>
    </source>
</evidence>
<evidence type="ECO:0000256" key="1">
    <source>
        <dbReference type="ARBA" id="ARBA00004127"/>
    </source>
</evidence>
<evidence type="ECO:0000256" key="6">
    <source>
        <dbReference type="ARBA" id="ARBA00023136"/>
    </source>
</evidence>
<feature type="transmembrane region" description="Helical" evidence="7">
    <location>
        <begin position="152"/>
        <end position="174"/>
    </location>
</feature>
<comment type="subcellular location">
    <subcellularLocation>
        <location evidence="1">Endomembrane system</location>
        <topology evidence="1">Multi-pass membrane protein</topology>
    </subcellularLocation>
    <subcellularLocation>
        <location evidence="2">Golgi apparatus membrane</location>
    </subcellularLocation>
</comment>
<dbReference type="WBParaSite" id="DME_0000167701-mRNA-1">
    <property type="protein sequence ID" value="DME_0000167701-mRNA-1"/>
    <property type="gene ID" value="DME_0000167701"/>
</dbReference>
<dbReference type="AlphaFoldDB" id="A0A0N4U4G6"/>
<feature type="transmembrane region" description="Helical" evidence="7">
    <location>
        <begin position="292"/>
        <end position="315"/>
    </location>
</feature>
<dbReference type="PANTHER" id="PTHR16133:SF0">
    <property type="entry name" value="ZINC_IRON REGULATED TRANSPORTER-RELATED PROTEIN 102B, ISOFORM E"/>
    <property type="match status" value="1"/>
</dbReference>
<feature type="transmembrane region" description="Helical" evidence="7">
    <location>
        <begin position="180"/>
        <end position="203"/>
    </location>
</feature>
<feature type="transmembrane region" description="Helical" evidence="7">
    <location>
        <begin position="112"/>
        <end position="131"/>
    </location>
</feature>
<dbReference type="PANTHER" id="PTHR16133">
    <property type="entry name" value="SOLUTE CARRIER FAMILY 39 ZINC TRANSPORTER , MEMBER 9-RELATED"/>
    <property type="match status" value="1"/>
</dbReference>
<keyword evidence="4 7" id="KW-1133">Transmembrane helix</keyword>
<evidence type="ECO:0000313" key="9">
    <source>
        <dbReference type="WBParaSite" id="DME_0000167701-mRNA-1"/>
    </source>
</evidence>
<feature type="transmembrane region" description="Helical" evidence="7">
    <location>
        <begin position="215"/>
        <end position="237"/>
    </location>
</feature>
<organism evidence="8 9">
    <name type="scientific">Dracunculus medinensis</name>
    <name type="common">Guinea worm</name>
    <dbReference type="NCBI Taxonomy" id="318479"/>
    <lineage>
        <taxon>Eukaryota</taxon>
        <taxon>Metazoa</taxon>
        <taxon>Ecdysozoa</taxon>
        <taxon>Nematoda</taxon>
        <taxon>Chromadorea</taxon>
        <taxon>Rhabditida</taxon>
        <taxon>Spirurina</taxon>
        <taxon>Dracunculoidea</taxon>
        <taxon>Dracunculidae</taxon>
        <taxon>Dracunculus</taxon>
    </lineage>
</organism>
<feature type="transmembrane region" description="Helical" evidence="7">
    <location>
        <begin position="48"/>
        <end position="68"/>
    </location>
</feature>